<reference evidence="1" key="1">
    <citation type="submission" date="2012-03" db="EMBL/GenBank/DDBJ databases">
        <title>Functional metagenomics reveals considerable lignocellulase gene clusters in the gut microbiome of a wood-feeding higher termite.</title>
        <authorList>
            <person name="Liu N."/>
        </authorList>
    </citation>
    <scope>NUCLEOTIDE SEQUENCE</scope>
</reference>
<name>A0A806K1H0_9BACT</name>
<evidence type="ECO:0000313" key="1">
    <source>
        <dbReference type="EMBL" id="AGS53732.1"/>
    </source>
</evidence>
<dbReference type="EMBL" id="JQ844247">
    <property type="protein sequence ID" value="AGS53732.1"/>
    <property type="molecule type" value="Genomic_DNA"/>
</dbReference>
<proteinExistence type="predicted"/>
<accession>A0A806K1H0</accession>
<dbReference type="AlphaFoldDB" id="A0A806K1H0"/>
<sequence>MISRFCFGDESRRLPALKGGYNKTGITRLLRKRKKNSECT</sequence>
<organism evidence="1">
    <name type="scientific">uncultured bacterium contig00076</name>
    <dbReference type="NCBI Taxonomy" id="1181554"/>
    <lineage>
        <taxon>Bacteria</taxon>
        <taxon>environmental samples</taxon>
    </lineage>
</organism>
<protein>
    <submittedName>
        <fullName evidence="1">Uncharacterized protein</fullName>
    </submittedName>
</protein>